<keyword evidence="3" id="KW-1185">Reference proteome</keyword>
<feature type="region of interest" description="Disordered" evidence="1">
    <location>
        <begin position="54"/>
        <end position="73"/>
    </location>
</feature>
<feature type="compositionally biased region" description="Polar residues" evidence="1">
    <location>
        <begin position="54"/>
        <end position="67"/>
    </location>
</feature>
<accession>A0A916VXW8</accession>
<evidence type="ECO:0000313" key="2">
    <source>
        <dbReference type="EMBL" id="GGA51876.1"/>
    </source>
</evidence>
<sequence length="73" mass="8361">MRGTLDRLFKKMLNADEAQFNRIKVSAGRVRITMLNTLRYSAVVENRNLNANETTLHPMNRKTSGTLNEGFPH</sequence>
<gene>
    <name evidence="2" type="ORF">GCM10011499_22400</name>
</gene>
<protein>
    <submittedName>
        <fullName evidence="2">Uncharacterized protein</fullName>
    </submittedName>
</protein>
<reference evidence="2 3" key="1">
    <citation type="journal article" date="2014" name="Int. J. Syst. Evol. Microbiol.">
        <title>Complete genome sequence of Corynebacterium casei LMG S-19264T (=DSM 44701T), isolated from a smear-ripened cheese.</title>
        <authorList>
            <consortium name="US DOE Joint Genome Institute (JGI-PGF)"/>
            <person name="Walter F."/>
            <person name="Albersmeier A."/>
            <person name="Kalinowski J."/>
            <person name="Ruckert C."/>
        </authorList>
    </citation>
    <scope>NUCLEOTIDE SEQUENCE [LARGE SCALE GENOMIC DNA]</scope>
    <source>
        <strain evidence="2 3">CGMCC 1.15896</strain>
    </source>
</reference>
<organism evidence="2 3">
    <name type="scientific">Pelagibacterium lentulum</name>
    <dbReference type="NCBI Taxonomy" id="2029865"/>
    <lineage>
        <taxon>Bacteria</taxon>
        <taxon>Pseudomonadati</taxon>
        <taxon>Pseudomonadota</taxon>
        <taxon>Alphaproteobacteria</taxon>
        <taxon>Hyphomicrobiales</taxon>
        <taxon>Devosiaceae</taxon>
        <taxon>Pelagibacterium</taxon>
    </lineage>
</organism>
<name>A0A916VXW8_9HYPH</name>
<dbReference type="EMBL" id="BMKB01000003">
    <property type="protein sequence ID" value="GGA51876.1"/>
    <property type="molecule type" value="Genomic_DNA"/>
</dbReference>
<proteinExistence type="predicted"/>
<dbReference type="AlphaFoldDB" id="A0A916VXW8"/>
<evidence type="ECO:0000256" key="1">
    <source>
        <dbReference type="SAM" id="MobiDB-lite"/>
    </source>
</evidence>
<dbReference type="Proteomes" id="UP000596977">
    <property type="component" value="Unassembled WGS sequence"/>
</dbReference>
<comment type="caution">
    <text evidence="2">The sequence shown here is derived from an EMBL/GenBank/DDBJ whole genome shotgun (WGS) entry which is preliminary data.</text>
</comment>
<evidence type="ECO:0000313" key="3">
    <source>
        <dbReference type="Proteomes" id="UP000596977"/>
    </source>
</evidence>